<comment type="caution">
    <text evidence="1">The sequence shown here is derived from an EMBL/GenBank/DDBJ whole genome shotgun (WGS) entry which is preliminary data.</text>
</comment>
<dbReference type="AlphaFoldDB" id="A0ABC8UJ15"/>
<organism evidence="1 2">
    <name type="scientific">Ilex paraguariensis</name>
    <name type="common">yerba mate</name>
    <dbReference type="NCBI Taxonomy" id="185542"/>
    <lineage>
        <taxon>Eukaryota</taxon>
        <taxon>Viridiplantae</taxon>
        <taxon>Streptophyta</taxon>
        <taxon>Embryophyta</taxon>
        <taxon>Tracheophyta</taxon>
        <taxon>Spermatophyta</taxon>
        <taxon>Magnoliopsida</taxon>
        <taxon>eudicotyledons</taxon>
        <taxon>Gunneridae</taxon>
        <taxon>Pentapetalae</taxon>
        <taxon>asterids</taxon>
        <taxon>campanulids</taxon>
        <taxon>Aquifoliales</taxon>
        <taxon>Aquifoliaceae</taxon>
        <taxon>Ilex</taxon>
    </lineage>
</organism>
<protein>
    <submittedName>
        <fullName evidence="1">Uncharacterized protein</fullName>
    </submittedName>
</protein>
<name>A0ABC8UJ15_9AQUA</name>
<proteinExistence type="predicted"/>
<keyword evidence="2" id="KW-1185">Reference proteome</keyword>
<evidence type="ECO:0000313" key="2">
    <source>
        <dbReference type="Proteomes" id="UP001642360"/>
    </source>
</evidence>
<evidence type="ECO:0000313" key="1">
    <source>
        <dbReference type="EMBL" id="CAK9181045.1"/>
    </source>
</evidence>
<gene>
    <name evidence="1" type="ORF">ILEXP_LOCUS51083</name>
</gene>
<reference evidence="1 2" key="1">
    <citation type="submission" date="2024-02" db="EMBL/GenBank/DDBJ databases">
        <authorList>
            <person name="Vignale AGUSTIN F."/>
            <person name="Sosa J E."/>
            <person name="Modenutti C."/>
        </authorList>
    </citation>
    <scope>NUCLEOTIDE SEQUENCE [LARGE SCALE GENOMIC DNA]</scope>
</reference>
<dbReference type="EMBL" id="CAUOFW020007924">
    <property type="protein sequence ID" value="CAK9181045.1"/>
    <property type="molecule type" value="Genomic_DNA"/>
</dbReference>
<sequence length="117" mass="12827">MICQPDRTVPSGQVLWLGRAGHSCVAYPSPSISTSALTLRACLILFRDIVRFHLEARSSLFPLFLAMICQPDRTVPSGQVLWLGRAGHSCVAYPSPSISTSALTLRACLILFRDIVR</sequence>
<dbReference type="Proteomes" id="UP001642360">
    <property type="component" value="Unassembled WGS sequence"/>
</dbReference>
<accession>A0ABC8UJ15</accession>